<dbReference type="Proteomes" id="UP001158576">
    <property type="component" value="Chromosome XSR"/>
</dbReference>
<evidence type="ECO:0000256" key="2">
    <source>
        <dbReference type="ARBA" id="ARBA00022771"/>
    </source>
</evidence>
<evidence type="ECO:0000259" key="5">
    <source>
        <dbReference type="PROSITE" id="PS50089"/>
    </source>
</evidence>
<evidence type="ECO:0000313" key="6">
    <source>
        <dbReference type="EMBL" id="CAG5099664.1"/>
    </source>
</evidence>
<sequence>MNSNARIPDNCVLCDKVVIESYWFPIESLRCCHQQYCAECLGLVAWCPKCHQFLGPKRKNGASRESFAKPIPSLPVVEVLKKSTPNAEVNNFHEDFHDDEDCVIIEDESEGNSNKSPKKRKMEVNNNDDCILIEDDLDEVIPPVPQPRKSILKNSKCATSLQQSSHKKRRIDVDNNNDIIIIDDEPDERIPPVTKPQKRSILKKSRRVYFSSNSSVYVFLKETDKPMRPLPTDR</sequence>
<evidence type="ECO:0000256" key="1">
    <source>
        <dbReference type="ARBA" id="ARBA00022723"/>
    </source>
</evidence>
<proteinExistence type="predicted"/>
<keyword evidence="3" id="KW-0862">Zinc</keyword>
<evidence type="ECO:0000313" key="7">
    <source>
        <dbReference type="Proteomes" id="UP001158576"/>
    </source>
</evidence>
<keyword evidence="2 4" id="KW-0863">Zinc-finger</keyword>
<accession>A0ABN7SLJ3</accession>
<dbReference type="PROSITE" id="PS50089">
    <property type="entry name" value="ZF_RING_2"/>
    <property type="match status" value="1"/>
</dbReference>
<reference evidence="6 7" key="1">
    <citation type="submission" date="2021-04" db="EMBL/GenBank/DDBJ databases">
        <authorList>
            <person name="Bliznina A."/>
        </authorList>
    </citation>
    <scope>NUCLEOTIDE SEQUENCE [LARGE SCALE GENOMIC DNA]</scope>
</reference>
<protein>
    <submittedName>
        <fullName evidence="6">Oidioi.mRNA.OKI2018_I69.XSR.g16624.t1.cds</fullName>
    </submittedName>
</protein>
<evidence type="ECO:0000256" key="3">
    <source>
        <dbReference type="ARBA" id="ARBA00022833"/>
    </source>
</evidence>
<keyword evidence="7" id="KW-1185">Reference proteome</keyword>
<dbReference type="InterPro" id="IPR001841">
    <property type="entry name" value="Znf_RING"/>
</dbReference>
<organism evidence="6 7">
    <name type="scientific">Oikopleura dioica</name>
    <name type="common">Tunicate</name>
    <dbReference type="NCBI Taxonomy" id="34765"/>
    <lineage>
        <taxon>Eukaryota</taxon>
        <taxon>Metazoa</taxon>
        <taxon>Chordata</taxon>
        <taxon>Tunicata</taxon>
        <taxon>Appendicularia</taxon>
        <taxon>Copelata</taxon>
        <taxon>Oikopleuridae</taxon>
        <taxon>Oikopleura</taxon>
    </lineage>
</organism>
<dbReference type="EMBL" id="OU015569">
    <property type="protein sequence ID" value="CAG5099664.1"/>
    <property type="molecule type" value="Genomic_DNA"/>
</dbReference>
<name>A0ABN7SLJ3_OIKDI</name>
<gene>
    <name evidence="6" type="ORF">OKIOD_LOCUS8182</name>
</gene>
<keyword evidence="1" id="KW-0479">Metal-binding</keyword>
<evidence type="ECO:0000256" key="4">
    <source>
        <dbReference type="PROSITE-ProRule" id="PRU00175"/>
    </source>
</evidence>
<feature type="domain" description="RING-type" evidence="5">
    <location>
        <begin position="11"/>
        <end position="51"/>
    </location>
</feature>